<sequence>MADVPSIDPSTSNDSADSAIGQLKAVFDQAIEKSAEITKVTTEKKTMLDATKQRPQN</sequence>
<evidence type="ECO:0000313" key="1">
    <source>
        <dbReference type="EMBL" id="XCJ79421.1"/>
    </source>
</evidence>
<dbReference type="RefSeq" id="WP_353980354.1">
    <property type="nucleotide sequence ID" value="NZ_CP159578.1"/>
</dbReference>
<reference evidence="1" key="1">
    <citation type="submission" date="2024-06" db="EMBL/GenBank/DDBJ databases">
        <title>Complete genome of Salinicola endophyticus HNIBRBA4755.</title>
        <authorList>
            <person name="Shin S.Y."/>
            <person name="Kang H."/>
            <person name="Song J."/>
        </authorList>
    </citation>
    <scope>NUCLEOTIDE SEQUENCE</scope>
    <source>
        <strain evidence="1">HNIBRBA4755</strain>
    </source>
</reference>
<name>A0AB74U6C3_9GAMM</name>
<gene>
    <name evidence="1" type="ORF">ABV408_18565</name>
</gene>
<dbReference type="EMBL" id="CP159578">
    <property type="protein sequence ID" value="XCJ79421.1"/>
    <property type="molecule type" value="Genomic_DNA"/>
</dbReference>
<proteinExistence type="predicted"/>
<dbReference type="AlphaFoldDB" id="A0AB74U6C3"/>
<organism evidence="1">
    <name type="scientific">Salinicola endophyticus</name>
    <dbReference type="NCBI Taxonomy" id="1949083"/>
    <lineage>
        <taxon>Bacteria</taxon>
        <taxon>Pseudomonadati</taxon>
        <taxon>Pseudomonadota</taxon>
        <taxon>Gammaproteobacteria</taxon>
        <taxon>Oceanospirillales</taxon>
        <taxon>Halomonadaceae</taxon>
        <taxon>Salinicola</taxon>
    </lineage>
</organism>
<protein>
    <submittedName>
        <fullName evidence="1">Uncharacterized protein</fullName>
    </submittedName>
</protein>
<accession>A0AB74U6C3</accession>